<dbReference type="EMBL" id="JJQK01000294">
    <property type="protein sequence ID" value="KKH43530.1"/>
    <property type="molecule type" value="Genomic_DNA"/>
</dbReference>
<accession>A0A0F8LA88</accession>
<evidence type="ECO:0000256" key="1">
    <source>
        <dbReference type="SAM" id="Phobius"/>
    </source>
</evidence>
<keyword evidence="1" id="KW-0472">Membrane</keyword>
<dbReference type="EMBL" id="JJQC01000030">
    <property type="protein sequence ID" value="KKH24116.1"/>
    <property type="molecule type" value="Genomic_DNA"/>
</dbReference>
<feature type="transmembrane region" description="Helical" evidence="1">
    <location>
        <begin position="50"/>
        <end position="67"/>
    </location>
</feature>
<evidence type="ECO:0000313" key="9">
    <source>
        <dbReference type="EMBL" id="KKH43276.1"/>
    </source>
</evidence>
<evidence type="ECO:0000313" key="2">
    <source>
        <dbReference type="EMBL" id="KKG89955.1"/>
    </source>
</evidence>
<dbReference type="Proteomes" id="UP000034338">
    <property type="component" value="Unassembled WGS sequence"/>
</dbReference>
<evidence type="ECO:0000313" key="7">
    <source>
        <dbReference type="EMBL" id="KKH24116.1"/>
    </source>
</evidence>
<dbReference type="Proteomes" id="UP000034733">
    <property type="component" value="Unassembled WGS sequence"/>
</dbReference>
<organism evidence="2 19">
    <name type="scientific">Methanosarcina mazei</name>
    <name type="common">Methanosarcina frisia</name>
    <dbReference type="NCBI Taxonomy" id="2209"/>
    <lineage>
        <taxon>Archaea</taxon>
        <taxon>Methanobacteriati</taxon>
        <taxon>Methanobacteriota</taxon>
        <taxon>Stenosarchaea group</taxon>
        <taxon>Methanomicrobia</taxon>
        <taxon>Methanosarcinales</taxon>
        <taxon>Methanosarcinaceae</taxon>
        <taxon>Methanosarcina</taxon>
    </lineage>
</organism>
<evidence type="ECO:0000313" key="5">
    <source>
        <dbReference type="EMBL" id="KKH21092.1"/>
    </source>
</evidence>
<dbReference type="EMBL" id="JJPX01000005">
    <property type="protein sequence ID" value="KKH14738.1"/>
    <property type="molecule type" value="Genomic_DNA"/>
</dbReference>
<evidence type="ECO:0000313" key="3">
    <source>
        <dbReference type="EMBL" id="KKG91307.1"/>
    </source>
</evidence>
<dbReference type="EMBL" id="JJQA01000001">
    <property type="protein sequence ID" value="KKH21092.1"/>
    <property type="molecule type" value="Genomic_DNA"/>
</dbReference>
<evidence type="ECO:0000313" key="18">
    <source>
        <dbReference type="Proteomes" id="UP000034733"/>
    </source>
</evidence>
<evidence type="ECO:0000313" key="12">
    <source>
        <dbReference type="Proteomes" id="UP000034064"/>
    </source>
</evidence>
<dbReference type="EMBL" id="JJQF01000012">
    <property type="protein sequence ID" value="KKH34444.1"/>
    <property type="molecule type" value="Genomic_DNA"/>
</dbReference>
<evidence type="ECO:0000313" key="13">
    <source>
        <dbReference type="Proteomes" id="UP000034259"/>
    </source>
</evidence>
<dbReference type="AlphaFoldDB" id="A0A0F8LA88"/>
<evidence type="ECO:0000313" key="16">
    <source>
        <dbReference type="Proteomes" id="UP000034409"/>
    </source>
</evidence>
<protein>
    <submittedName>
        <fullName evidence="2">Uncharacterized protein</fullName>
    </submittedName>
</protein>
<dbReference type="EMBL" id="JJPS01000079">
    <property type="protein sequence ID" value="KKG91307.1"/>
    <property type="molecule type" value="Genomic_DNA"/>
</dbReference>
<evidence type="ECO:0000313" key="15">
    <source>
        <dbReference type="Proteomes" id="UP000034387"/>
    </source>
</evidence>
<comment type="caution">
    <text evidence="2">The sequence shown here is derived from an EMBL/GenBank/DDBJ whole genome shotgun (WGS) entry which is preliminary data.</text>
</comment>
<dbReference type="Proteomes" id="UP000034672">
    <property type="component" value="Unassembled WGS sequence"/>
</dbReference>
<gene>
    <name evidence="8" type="ORF">DU37_13915</name>
    <name evidence="4" type="ORF">DU42_18795</name>
    <name evidence="5" type="ORF">DU44_16855</name>
    <name evidence="6" type="ORF">DU48_17290</name>
    <name evidence="2" type="ORF">DU57_17745</name>
    <name evidence="3" type="ORF">DU59_00265</name>
    <name evidence="7" type="ORF">DU65_18395</name>
    <name evidence="9" type="ORF">DU71_15390</name>
    <name evidence="10" type="ORF">DU72_15825</name>
</gene>
<dbReference type="PATRIC" id="fig|2209.44.peg.3858"/>
<dbReference type="Proteomes" id="UP000034409">
    <property type="component" value="Unassembled WGS sequence"/>
</dbReference>
<dbReference type="Proteomes" id="UP000034064">
    <property type="component" value="Unassembled WGS sequence"/>
</dbReference>
<keyword evidence="1" id="KW-0812">Transmembrane</keyword>
<proteinExistence type="predicted"/>
<evidence type="ECO:0000313" key="11">
    <source>
        <dbReference type="Proteomes" id="UP000033987"/>
    </source>
</evidence>
<dbReference type="Proteomes" id="UP000034950">
    <property type="component" value="Unassembled WGS sequence"/>
</dbReference>
<evidence type="ECO:0000313" key="14">
    <source>
        <dbReference type="Proteomes" id="UP000034338"/>
    </source>
</evidence>
<dbReference type="EMBL" id="JJPR01000017">
    <property type="protein sequence ID" value="KKG89955.1"/>
    <property type="molecule type" value="Genomic_DNA"/>
</dbReference>
<dbReference type="Proteomes" id="UP000034387">
    <property type="component" value="Unassembled WGS sequence"/>
</dbReference>
<dbReference type="RefSeq" id="WP_048038965.1">
    <property type="nucleotide sequence ID" value="NZ_JJPR01000017.1"/>
</dbReference>
<dbReference type="EMBL" id="JJQB01000035">
    <property type="protein sequence ID" value="KKH22231.1"/>
    <property type="molecule type" value="Genomic_DNA"/>
</dbReference>
<keyword evidence="1" id="KW-1133">Transmembrane helix</keyword>
<evidence type="ECO:0000313" key="6">
    <source>
        <dbReference type="EMBL" id="KKH22231.1"/>
    </source>
</evidence>
<reference evidence="11 12" key="1">
    <citation type="journal article" date="2015" name="ISME J.">
        <title>Genomic and phenotypic differentiation among Methanosarcina mazei populations from Columbia River sediment.</title>
        <authorList>
            <person name="Youngblut N.D."/>
            <person name="Wirth J.S."/>
            <person name="Henriksen J.R."/>
            <person name="Smith M."/>
            <person name="Simon H."/>
            <person name="Metcalf W.W."/>
            <person name="Whitaker R.J."/>
        </authorList>
    </citation>
    <scope>NUCLEOTIDE SEQUENCE [LARGE SCALE GENOMIC DNA]</scope>
    <source>
        <strain evidence="5 12">1.F.A.1A.3</strain>
        <strain evidence="6 18">1.F.A.1B.3</strain>
        <strain evidence="7 11">1.F.A.1B.4</strain>
        <strain evidence="8 14">1.H.A.0.1</strain>
        <strain evidence="9 17">1.H.A.1A.4</strain>
        <strain evidence="10 13">1.H.A.2.1</strain>
        <strain evidence="2 19">3.H.A.2.6</strain>
        <strain evidence="3 16">3.H.A.2.8</strain>
        <strain evidence="4 15">3.H.M.2.7</strain>
    </source>
</reference>
<evidence type="ECO:0000313" key="19">
    <source>
        <dbReference type="Proteomes" id="UP000034950"/>
    </source>
</evidence>
<dbReference type="EMBL" id="JJQI01000002">
    <property type="protein sequence ID" value="KKH43276.1"/>
    <property type="molecule type" value="Genomic_DNA"/>
</dbReference>
<sequence>MIPMKEKENRYIPNPRGFAQEIAEETKLLRQEITEGITRIYYPLDFRRNVLSRNYFALTMLVAIPYLL</sequence>
<dbReference type="Proteomes" id="UP000034259">
    <property type="component" value="Unassembled WGS sequence"/>
</dbReference>
<evidence type="ECO:0000313" key="8">
    <source>
        <dbReference type="EMBL" id="KKH34444.1"/>
    </source>
</evidence>
<evidence type="ECO:0000313" key="17">
    <source>
        <dbReference type="Proteomes" id="UP000034672"/>
    </source>
</evidence>
<evidence type="ECO:0000313" key="10">
    <source>
        <dbReference type="EMBL" id="KKH43530.1"/>
    </source>
</evidence>
<evidence type="ECO:0000313" key="4">
    <source>
        <dbReference type="EMBL" id="KKH14738.1"/>
    </source>
</evidence>
<name>A0A0F8LA88_METMZ</name>
<dbReference type="Proteomes" id="UP000033987">
    <property type="component" value="Unassembled WGS sequence"/>
</dbReference>